<dbReference type="PROSITE" id="PS00211">
    <property type="entry name" value="ABC_TRANSPORTER_1"/>
    <property type="match status" value="1"/>
</dbReference>
<evidence type="ECO:0000256" key="1">
    <source>
        <dbReference type="ARBA" id="ARBA00022448"/>
    </source>
</evidence>
<dbReference type="EMBL" id="LHCI01000106">
    <property type="protein sequence ID" value="KOX90437.1"/>
    <property type="molecule type" value="Genomic_DNA"/>
</dbReference>
<evidence type="ECO:0000313" key="7">
    <source>
        <dbReference type="Proteomes" id="UP000037685"/>
    </source>
</evidence>
<dbReference type="PANTHER" id="PTHR42794">
    <property type="entry name" value="HEMIN IMPORT ATP-BINDING PROTEIN HMUV"/>
    <property type="match status" value="1"/>
</dbReference>
<reference evidence="6 7" key="1">
    <citation type="submission" date="2015-07" db="EMBL/GenBank/DDBJ databases">
        <authorList>
            <person name="Noorani M."/>
        </authorList>
    </citation>
    <scope>NUCLEOTIDE SEQUENCE [LARGE SCALE GENOMIC DNA]</scope>
    <source>
        <strain evidence="7">ATCC 25104 / DSM 625 / JCM 10724 / NBRC 103206 / NCIMB 11243 / YT-1</strain>
    </source>
</reference>
<dbReference type="CDD" id="cd03214">
    <property type="entry name" value="ABC_Iron-Siderophores_B12_Hemin"/>
    <property type="match status" value="1"/>
</dbReference>
<dbReference type="InterPro" id="IPR003439">
    <property type="entry name" value="ABC_transporter-like_ATP-bd"/>
</dbReference>
<accession>A0A0M9AEK9</accession>
<dbReference type="PANTHER" id="PTHR42794:SF1">
    <property type="entry name" value="HEMIN IMPORT ATP-BINDING PROTEIN HMUV"/>
    <property type="match status" value="1"/>
</dbReference>
<name>A0A0M9AEK9_THEAQ</name>
<evidence type="ECO:0000256" key="3">
    <source>
        <dbReference type="ARBA" id="ARBA00022840"/>
    </source>
</evidence>
<dbReference type="AlphaFoldDB" id="A0A0M9AEK9"/>
<dbReference type="SMART" id="SM00382">
    <property type="entry name" value="AAA"/>
    <property type="match status" value="1"/>
</dbReference>
<dbReference type="FunFam" id="3.40.50.300:FF:000134">
    <property type="entry name" value="Iron-enterobactin ABC transporter ATP-binding protein"/>
    <property type="match status" value="1"/>
</dbReference>
<dbReference type="InterPro" id="IPR017871">
    <property type="entry name" value="ABC_transporter-like_CS"/>
</dbReference>
<dbReference type="InterPro" id="IPR003593">
    <property type="entry name" value="AAA+_ATPase"/>
</dbReference>
<dbReference type="PROSITE" id="PS50893">
    <property type="entry name" value="ABC_TRANSPORTER_2"/>
    <property type="match status" value="1"/>
</dbReference>
<keyword evidence="1" id="KW-0813">Transport</keyword>
<dbReference type="InterPro" id="IPR027417">
    <property type="entry name" value="P-loop_NTPase"/>
</dbReference>
<keyword evidence="3 6" id="KW-0067">ATP-binding</keyword>
<evidence type="ECO:0000256" key="2">
    <source>
        <dbReference type="ARBA" id="ARBA00022741"/>
    </source>
</evidence>
<sequence length="250" mass="26685">MAGLEARGLWGPHALKGVDLALRPGEWLALLGPNGAGKTTLLRAMAGLLRPQRGEVLLEGKPLRAYGSYERGRLLAYLPQGGPYPEGLLVEEVVRLGRLPHLGLWGREGKEDGEAVAWALEATGAAHLRGRLLGTLSGGERQRVLLARALAAKPRYLLLDEPTTFLDLEHQVGVVALLRRLAEMGLGVLAVLHDPNQAALAHRVAVVHGGRVVAQGRPEAVLTEPLLQGLYGPGVRVAHLGGRPHVYLDG</sequence>
<organism evidence="6 7">
    <name type="scientific">Thermus aquaticus</name>
    <dbReference type="NCBI Taxonomy" id="271"/>
    <lineage>
        <taxon>Bacteria</taxon>
        <taxon>Thermotogati</taxon>
        <taxon>Deinococcota</taxon>
        <taxon>Deinococci</taxon>
        <taxon>Thermales</taxon>
        <taxon>Thermaceae</taxon>
        <taxon>Thermus</taxon>
    </lineage>
</organism>
<dbReference type="RefSeq" id="WP_053768004.1">
    <property type="nucleotide sequence ID" value="NZ_LHCI01000106.1"/>
</dbReference>
<keyword evidence="4" id="KW-1278">Translocase</keyword>
<gene>
    <name evidence="6" type="primary">yusV</name>
    <name evidence="6" type="ORF">BVI061214_01628</name>
</gene>
<dbReference type="GO" id="GO:0016887">
    <property type="term" value="F:ATP hydrolysis activity"/>
    <property type="evidence" value="ECO:0007669"/>
    <property type="project" value="InterPro"/>
</dbReference>
<proteinExistence type="predicted"/>
<dbReference type="GO" id="GO:0005524">
    <property type="term" value="F:ATP binding"/>
    <property type="evidence" value="ECO:0007669"/>
    <property type="project" value="UniProtKB-KW"/>
</dbReference>
<evidence type="ECO:0000259" key="5">
    <source>
        <dbReference type="PROSITE" id="PS50893"/>
    </source>
</evidence>
<evidence type="ECO:0000313" key="6">
    <source>
        <dbReference type="EMBL" id="KOX90437.1"/>
    </source>
</evidence>
<dbReference type="SUPFAM" id="SSF52540">
    <property type="entry name" value="P-loop containing nucleoside triphosphate hydrolases"/>
    <property type="match status" value="1"/>
</dbReference>
<dbReference type="PATRIC" id="fig|271.14.peg.1700"/>
<dbReference type="Proteomes" id="UP000037685">
    <property type="component" value="Unassembled WGS sequence"/>
</dbReference>
<dbReference type="Gene3D" id="3.40.50.300">
    <property type="entry name" value="P-loop containing nucleotide triphosphate hydrolases"/>
    <property type="match status" value="1"/>
</dbReference>
<dbReference type="Pfam" id="PF00005">
    <property type="entry name" value="ABC_tran"/>
    <property type="match status" value="1"/>
</dbReference>
<keyword evidence="2" id="KW-0547">Nucleotide-binding</keyword>
<comment type="caution">
    <text evidence="6">The sequence shown here is derived from an EMBL/GenBank/DDBJ whole genome shotgun (WGS) entry which is preliminary data.</text>
</comment>
<evidence type="ECO:0000256" key="4">
    <source>
        <dbReference type="ARBA" id="ARBA00022967"/>
    </source>
</evidence>
<protein>
    <submittedName>
        <fullName evidence="6">Putative siderophore transport system ATP-binding protein YusV</fullName>
    </submittedName>
</protein>
<feature type="domain" description="ABC transporter" evidence="5">
    <location>
        <begin position="4"/>
        <end position="234"/>
    </location>
</feature>